<dbReference type="AlphaFoldDB" id="A0AAE3U3T9"/>
<dbReference type="SUPFAM" id="SSF46785">
    <property type="entry name" value="Winged helix' DNA-binding domain"/>
    <property type="match status" value="1"/>
</dbReference>
<evidence type="ECO:0000259" key="1">
    <source>
        <dbReference type="Pfam" id="PF03428"/>
    </source>
</evidence>
<evidence type="ECO:0000313" key="4">
    <source>
        <dbReference type="Proteomes" id="UP001161580"/>
    </source>
</evidence>
<dbReference type="RefSeq" id="WP_311786321.1">
    <property type="nucleotide sequence ID" value="NZ_JALDYY010000004.1"/>
</dbReference>
<organism evidence="3 4">
    <name type="scientific">Ferirhizobium litorale</name>
    <dbReference type="NCBI Taxonomy" id="2927786"/>
    <lineage>
        <taxon>Bacteria</taxon>
        <taxon>Pseudomonadati</taxon>
        <taxon>Pseudomonadota</taxon>
        <taxon>Alphaproteobacteria</taxon>
        <taxon>Hyphomicrobiales</taxon>
        <taxon>Rhizobiaceae</taxon>
        <taxon>Ferirhizobium</taxon>
    </lineage>
</organism>
<sequence length="402" mass="43914">MERLATTPFGGAPMRAQIFAHQARVERRQQALRDGKGGNDNGTADKWQLIRALTEAREAFGLSDRTITVLEALVSFHTDRVLDGSAPIIVFPSNAELSLRTRGMAPATVRRHIAQLVDVGLVLRRDSPNGKRFCRRDDRGQVEDAFGFDLAPLALAAAEVHAAADAARAEAKAIQKLRAEITILLRDMSKIIEAGLEERRAGDWIALAERLTALSGRVRRNADRESLEMRRGNLAELRREVEDLYLSGLSDEEMSGNDSDFGQHIQNSNTDLTSELNGYDLNNPAAAKAETKRAPETKSVSIGLKQFLAACPQLADYAKGGIRNWRDAIDAAAVVRSMLGISPDAWDKACTAMGETNAAITVAAILERAEEIRSPGGYLRNLTRKAEMGRFSVIPMIKALTG</sequence>
<dbReference type="InterPro" id="IPR047611">
    <property type="entry name" value="RepABC_RepC"/>
</dbReference>
<dbReference type="InterPro" id="IPR021760">
    <property type="entry name" value="RepC_C"/>
</dbReference>
<comment type="caution">
    <text evidence="3">The sequence shown here is derived from an EMBL/GenBank/DDBJ whole genome shotgun (WGS) entry which is preliminary data.</text>
</comment>
<dbReference type="NCBIfam" id="NF010396">
    <property type="entry name" value="PRK13824.1"/>
    <property type="match status" value="1"/>
</dbReference>
<accession>A0AAE3U3T9</accession>
<proteinExistence type="predicted"/>
<dbReference type="Proteomes" id="UP001161580">
    <property type="component" value="Unassembled WGS sequence"/>
</dbReference>
<gene>
    <name evidence="3" type="ORF">MRS75_11625</name>
</gene>
<dbReference type="InterPro" id="IPR005090">
    <property type="entry name" value="RepC_N"/>
</dbReference>
<keyword evidence="4" id="KW-1185">Reference proteome</keyword>
<reference evidence="3" key="1">
    <citation type="submission" date="2022-03" db="EMBL/GenBank/DDBJ databases">
        <title>Fererhizobium litorale gen. nov., sp. nov., isolated from sandy sediments of the Sea of Japan seashore.</title>
        <authorList>
            <person name="Romanenko L."/>
            <person name="Kurilenko V."/>
            <person name="Otstavnykh N."/>
            <person name="Svetashev V."/>
            <person name="Tekutyeva L."/>
            <person name="Isaeva M."/>
            <person name="Mikhailov V."/>
        </authorList>
    </citation>
    <scope>NUCLEOTIDE SEQUENCE</scope>
    <source>
        <strain evidence="3">KMM 9576</strain>
    </source>
</reference>
<dbReference type="Pfam" id="PF03428">
    <property type="entry name" value="RP-C"/>
    <property type="match status" value="1"/>
</dbReference>
<evidence type="ECO:0000259" key="2">
    <source>
        <dbReference type="Pfam" id="PF11800"/>
    </source>
</evidence>
<name>A0AAE3U3T9_9HYPH</name>
<feature type="domain" description="Plasmid replication protein C C-terminal" evidence="2">
    <location>
        <begin position="304"/>
        <end position="400"/>
    </location>
</feature>
<dbReference type="InterPro" id="IPR036390">
    <property type="entry name" value="WH_DNA-bd_sf"/>
</dbReference>
<dbReference type="Pfam" id="PF11800">
    <property type="entry name" value="RP-C_C"/>
    <property type="match status" value="1"/>
</dbReference>
<dbReference type="EMBL" id="JALDYZ010000005">
    <property type="protein sequence ID" value="MDI7922738.1"/>
    <property type="molecule type" value="Genomic_DNA"/>
</dbReference>
<feature type="domain" description="Plasmid replication protein C N-terminal" evidence="1">
    <location>
        <begin position="25"/>
        <end position="195"/>
    </location>
</feature>
<protein>
    <submittedName>
        <fullName evidence="3">Replication initiation protein RepC</fullName>
    </submittedName>
</protein>
<dbReference type="NCBIfam" id="NF040974">
    <property type="entry name" value="RepABC_RepC"/>
    <property type="match status" value="1"/>
</dbReference>
<evidence type="ECO:0000313" key="3">
    <source>
        <dbReference type="EMBL" id="MDI7922738.1"/>
    </source>
</evidence>